<organism evidence="1 2">
    <name type="scientific">Glacieibacterium arshaanense</name>
    <dbReference type="NCBI Taxonomy" id="2511025"/>
    <lineage>
        <taxon>Bacteria</taxon>
        <taxon>Pseudomonadati</taxon>
        <taxon>Pseudomonadota</taxon>
        <taxon>Alphaproteobacteria</taxon>
        <taxon>Sphingomonadales</taxon>
        <taxon>Sphingosinicellaceae</taxon>
        <taxon>Glacieibacterium</taxon>
    </lineage>
</organism>
<name>A0A4Y9EMV5_9SPHN</name>
<dbReference type="OrthoDB" id="9807923at2"/>
<dbReference type="Gene3D" id="3.30.530.20">
    <property type="match status" value="1"/>
</dbReference>
<proteinExistence type="predicted"/>
<keyword evidence="2" id="KW-1185">Reference proteome</keyword>
<sequence>MFRILTVVVALALAVLFGRAALSSGDFQVESARVIEAAPKDIMPYLDNFHGWAGWWPPERQNPGLVAQFSGSASGPGATYDWSTGGVAGAGRMTIIAEQPDLLTIAVDQRRPLVTQATMEFRLAKVDDGTRVTVKHTGHHDLWTRLRHPLGVDTDALETQLDDALTYLKLVVEGTEPS</sequence>
<comment type="caution">
    <text evidence="1">The sequence shown here is derived from an EMBL/GenBank/DDBJ whole genome shotgun (WGS) entry which is preliminary data.</text>
</comment>
<dbReference type="SUPFAM" id="SSF55961">
    <property type="entry name" value="Bet v1-like"/>
    <property type="match status" value="1"/>
</dbReference>
<dbReference type="RefSeq" id="WP_135245950.1">
    <property type="nucleotide sequence ID" value="NZ_SIHO01000002.1"/>
</dbReference>
<protein>
    <submittedName>
        <fullName evidence="1">Polyketide cyclase</fullName>
    </submittedName>
</protein>
<dbReference type="InterPro" id="IPR023393">
    <property type="entry name" value="START-like_dom_sf"/>
</dbReference>
<reference evidence="1 2" key="1">
    <citation type="submission" date="2019-02" db="EMBL/GenBank/DDBJ databases">
        <title>Polymorphobacter sp. isolated from the lake at the Tibet of China.</title>
        <authorList>
            <person name="Li A."/>
        </authorList>
    </citation>
    <scope>NUCLEOTIDE SEQUENCE [LARGE SCALE GENOMIC DNA]</scope>
    <source>
        <strain evidence="1 2">DJ1R-1</strain>
    </source>
</reference>
<evidence type="ECO:0000313" key="1">
    <source>
        <dbReference type="EMBL" id="TFU03358.1"/>
    </source>
</evidence>
<dbReference type="EMBL" id="SIHO01000002">
    <property type="protein sequence ID" value="TFU03358.1"/>
    <property type="molecule type" value="Genomic_DNA"/>
</dbReference>
<evidence type="ECO:0000313" key="2">
    <source>
        <dbReference type="Proteomes" id="UP000297737"/>
    </source>
</evidence>
<gene>
    <name evidence="1" type="ORF">EUV02_09260</name>
</gene>
<dbReference type="AlphaFoldDB" id="A0A4Y9EMV5"/>
<dbReference type="Proteomes" id="UP000297737">
    <property type="component" value="Unassembled WGS sequence"/>
</dbReference>
<accession>A0A4Y9EMV5</accession>